<dbReference type="Pfam" id="PF00400">
    <property type="entry name" value="WD40"/>
    <property type="match status" value="4"/>
</dbReference>
<feature type="compositionally biased region" description="Basic and acidic residues" evidence="4">
    <location>
        <begin position="74"/>
        <end position="84"/>
    </location>
</feature>
<feature type="compositionally biased region" description="Low complexity" evidence="4">
    <location>
        <begin position="968"/>
        <end position="980"/>
    </location>
</feature>
<dbReference type="SMART" id="SM00320">
    <property type="entry name" value="WD40"/>
    <property type="match status" value="5"/>
</dbReference>
<dbReference type="PANTHER" id="PTHR45532:SF1">
    <property type="entry name" value="WD REPEAT-CONTAINING PROTEIN 97"/>
    <property type="match status" value="1"/>
</dbReference>
<dbReference type="PROSITE" id="PS50294">
    <property type="entry name" value="WD_REPEATS_REGION"/>
    <property type="match status" value="2"/>
</dbReference>
<dbReference type="PROSITE" id="PS50082">
    <property type="entry name" value="WD_REPEATS_2"/>
    <property type="match status" value="4"/>
</dbReference>
<feature type="compositionally biased region" description="Basic and acidic residues" evidence="4">
    <location>
        <begin position="923"/>
        <end position="935"/>
    </location>
</feature>
<feature type="compositionally biased region" description="Basic and acidic residues" evidence="4">
    <location>
        <begin position="156"/>
        <end position="180"/>
    </location>
</feature>
<dbReference type="InterPro" id="IPR016024">
    <property type="entry name" value="ARM-type_fold"/>
</dbReference>
<dbReference type="InterPro" id="IPR036322">
    <property type="entry name" value="WD40_repeat_dom_sf"/>
</dbReference>
<dbReference type="SUPFAM" id="SSF50978">
    <property type="entry name" value="WD40 repeat-like"/>
    <property type="match status" value="2"/>
</dbReference>
<organism evidence="5 6">
    <name type="scientific">Synchytrium microbalum</name>
    <dbReference type="NCBI Taxonomy" id="1806994"/>
    <lineage>
        <taxon>Eukaryota</taxon>
        <taxon>Fungi</taxon>
        <taxon>Fungi incertae sedis</taxon>
        <taxon>Chytridiomycota</taxon>
        <taxon>Chytridiomycota incertae sedis</taxon>
        <taxon>Chytridiomycetes</taxon>
        <taxon>Synchytriales</taxon>
        <taxon>Synchytriaceae</taxon>
        <taxon>Synchytrium</taxon>
    </lineage>
</organism>
<feature type="repeat" description="WD" evidence="3">
    <location>
        <begin position="325"/>
        <end position="357"/>
    </location>
</feature>
<proteinExistence type="predicted"/>
<evidence type="ECO:0000256" key="3">
    <source>
        <dbReference type="PROSITE-ProRule" id="PRU00221"/>
    </source>
</evidence>
<name>A0A507C6I0_9FUNG</name>
<feature type="compositionally biased region" description="Basic and acidic residues" evidence="4">
    <location>
        <begin position="901"/>
        <end position="910"/>
    </location>
</feature>
<evidence type="ECO:0000256" key="1">
    <source>
        <dbReference type="ARBA" id="ARBA00022574"/>
    </source>
</evidence>
<feature type="region of interest" description="Disordered" evidence="4">
    <location>
        <begin position="156"/>
        <end position="184"/>
    </location>
</feature>
<dbReference type="RefSeq" id="XP_031024157.1">
    <property type="nucleotide sequence ID" value="XM_031169851.1"/>
</dbReference>
<dbReference type="STRING" id="1806994.A0A507C6I0"/>
<dbReference type="PANTHER" id="PTHR45532">
    <property type="entry name" value="WD REPEAT-CONTAINING PROTEIN 97"/>
    <property type="match status" value="1"/>
</dbReference>
<dbReference type="InterPro" id="IPR001680">
    <property type="entry name" value="WD40_rpt"/>
</dbReference>
<accession>A0A507C6I0</accession>
<dbReference type="Proteomes" id="UP000319731">
    <property type="component" value="Unassembled WGS sequence"/>
</dbReference>
<feature type="compositionally biased region" description="Basic residues" evidence="4">
    <location>
        <begin position="911"/>
        <end position="922"/>
    </location>
</feature>
<dbReference type="InterPro" id="IPR015943">
    <property type="entry name" value="WD40/YVTN_repeat-like_dom_sf"/>
</dbReference>
<feature type="region of interest" description="Disordered" evidence="4">
    <location>
        <begin position="788"/>
        <end position="825"/>
    </location>
</feature>
<feature type="compositionally biased region" description="Polar residues" evidence="4">
    <location>
        <begin position="32"/>
        <end position="41"/>
    </location>
</feature>
<protein>
    <submittedName>
        <fullName evidence="5">Uncharacterized protein</fullName>
    </submittedName>
</protein>
<dbReference type="EMBL" id="QEAO01000023">
    <property type="protein sequence ID" value="TPX33085.1"/>
    <property type="molecule type" value="Genomic_DNA"/>
</dbReference>
<keyword evidence="1 3" id="KW-0853">WD repeat</keyword>
<gene>
    <name evidence="5" type="ORF">SmJEL517_g03923</name>
</gene>
<dbReference type="InterPro" id="IPR011989">
    <property type="entry name" value="ARM-like"/>
</dbReference>
<dbReference type="Gene3D" id="2.130.10.10">
    <property type="entry name" value="YVTN repeat-like/Quinoprotein amine dehydrogenase"/>
    <property type="match status" value="2"/>
</dbReference>
<dbReference type="PROSITE" id="PS00678">
    <property type="entry name" value="WD_REPEATS_1"/>
    <property type="match status" value="1"/>
</dbReference>
<feature type="repeat" description="WD" evidence="3">
    <location>
        <begin position="366"/>
        <end position="409"/>
    </location>
</feature>
<dbReference type="Gene3D" id="1.25.10.10">
    <property type="entry name" value="Leucine-rich Repeat Variant"/>
    <property type="match status" value="1"/>
</dbReference>
<evidence type="ECO:0000313" key="6">
    <source>
        <dbReference type="Proteomes" id="UP000319731"/>
    </source>
</evidence>
<feature type="region of interest" description="Disordered" evidence="4">
    <location>
        <begin position="898"/>
        <end position="1010"/>
    </location>
</feature>
<evidence type="ECO:0000256" key="2">
    <source>
        <dbReference type="ARBA" id="ARBA00022737"/>
    </source>
</evidence>
<feature type="repeat" description="WD" evidence="3">
    <location>
        <begin position="587"/>
        <end position="628"/>
    </location>
</feature>
<evidence type="ECO:0000256" key="4">
    <source>
        <dbReference type="SAM" id="MobiDB-lite"/>
    </source>
</evidence>
<reference evidence="5 6" key="1">
    <citation type="journal article" date="2019" name="Sci. Rep.">
        <title>Comparative genomics of chytrid fungi reveal insights into the obligate biotrophic and pathogenic lifestyle of Synchytrium endobioticum.</title>
        <authorList>
            <person name="van de Vossenberg B.T.L.H."/>
            <person name="Warris S."/>
            <person name="Nguyen H.D.T."/>
            <person name="van Gent-Pelzer M.P.E."/>
            <person name="Joly D.L."/>
            <person name="van de Geest H.C."/>
            <person name="Bonants P.J.M."/>
            <person name="Smith D.S."/>
            <person name="Levesque C.A."/>
            <person name="van der Lee T.A.J."/>
        </authorList>
    </citation>
    <scope>NUCLEOTIDE SEQUENCE [LARGE SCALE GENOMIC DNA]</scope>
    <source>
        <strain evidence="5 6">JEL517</strain>
    </source>
</reference>
<feature type="region of interest" description="Disordered" evidence="4">
    <location>
        <begin position="1336"/>
        <end position="1387"/>
    </location>
</feature>
<feature type="compositionally biased region" description="Basic and acidic residues" evidence="4">
    <location>
        <begin position="796"/>
        <end position="806"/>
    </location>
</feature>
<feature type="region of interest" description="Disordered" evidence="4">
    <location>
        <begin position="1163"/>
        <end position="1184"/>
    </location>
</feature>
<keyword evidence="6" id="KW-1185">Reference proteome</keyword>
<feature type="region of interest" description="Disordered" evidence="4">
    <location>
        <begin position="1281"/>
        <end position="1316"/>
    </location>
</feature>
<feature type="compositionally biased region" description="Low complexity" evidence="4">
    <location>
        <begin position="1350"/>
        <end position="1368"/>
    </location>
</feature>
<comment type="caution">
    <text evidence="5">The sequence shown here is derived from an EMBL/GenBank/DDBJ whole genome shotgun (WGS) entry which is preliminary data.</text>
</comment>
<feature type="region of interest" description="Disordered" evidence="4">
    <location>
        <begin position="32"/>
        <end position="90"/>
    </location>
</feature>
<feature type="repeat" description="WD" evidence="3">
    <location>
        <begin position="686"/>
        <end position="727"/>
    </location>
</feature>
<dbReference type="GeneID" id="42005148"/>
<keyword evidence="2" id="KW-0677">Repeat</keyword>
<sequence length="1691" mass="186147">MSLDSLDVSRLLDGGHALSEFDLASKSLSKSGANVNFSSTTDMRRPDNKLPVLRGHKSRRRGSNDSDSDSDANSNHDHDDDDHSYSTSTANMTKSEVALAKTGPLLVPHGFQTLKTLTNLREGITVGLHIPSATSMTRNEVFLMADSKSVHVWQGDKKTSTLSRSEERVRPGAADKKSGKDGSSVVKKNPMGGFVAWTCVTCWKPAVVVVATNNLELRILDSDLNEKFVAPTTFPVLSMEFIEPAGELVVSGAGGIASWTFKTVMEQGRVYHAFQETRLQVKDLAVDDWILRTRYRQRHAWLYAACGCNVLVYDFASGKRIDSIQNAHSGPITGLEFVEKLESIVTCGRDGTVNIWNAQKRLVYSLRDHVGPVTSMLLLNRNPMPMVLTCSQDGTLRIWDIDHGRCIGLVETTEQWQQVESIGADRISSVSRRGTHVWSLTRIHEHFLTTRARASHLRRIEATPSTAARLLVAGLDGAVRIFSPVNGSTICTILPPQNDTVVRDVVYDLVDNRIWVLFESGTIYVQSVATNPAKIIDVWSPQANRDTCTCIASIGAESAKIMKLFAGLNNGQLVTVDPVTGARDFLVQAHIASVTSLLRIQPNNRLLSCGKDGVIKLWQLQGYSTATQTTSIHAMASIPLSGMTPRQMCFDPSLSIMGVVMEDFALHTFHVASDKLSPLTRRHGKDDDHSKQVMSISNLTSIGLFLTTSMDGCVKVWDANTNSLLREIQLEDSLGAAAFANTKGDLVIGMSQEIVYIKNQDYLPLDLFKRVKNMNLVEDAVEEAPSFDSELSFWKDGGETNSRHEGQSGQQQSVEQEESSRGQDTEAKVNMDVLGSADHLNTIPDSPTRTLALEGDAVNPANRIRPPTSVEEEHNRLKEVKLQFRANLAALAHLASPSLGSRHEDSDLVKRARKNKGRRGRVRPNDQHKVYHGVEIDDTQYEEYTSPDGSDKDENEGDEDGTRERKTPSSARKSSSSASTKNKKDGYWDDAFFSDSDNEDSSDEESNRRKWAAADFFKDGFKAEREKEELKKKAEAKLRAERNFQLQQGLLSDISKDSETIQPGAQSNTQLPIPDVLRKPQVAKPKVDPKIVAAKREAILKHLGLKMPNTAPVLKSTTDLLHATSINMLNMSQSRQGSQIHKSVIEDTTSNNSLLGGEVYEPEKDVSQSNDVAQPNSLPPPKANKIVKQDFKASWTARRATIANIRLKRNEQDDGVEDEEAKIINWDDYESDDEDLPPVEDVLVPEATIPVVDTARARPSISRRPSILVVLEQPVAVRPTTPVLHRPSSPMPQLSKSAIQAPKDEPVPSTPPLPVKLETSSLANQKSQSLIQSNFIQEKQSSVMDKRSDQTSVSSRPSTRSTSTVQVQAPQITLNDSNTEHSPSIPSFPVPGSVLPLARIGSTGGGLGIAPISLVFSDADERRAEELAKKRIALQSILLMNIAVVASRNQGVLELKTAAVPSNVNALGNKKNKVDGSSEVNVDFGICDRVASRIDFPPLSITEKLSVPRLTSLVISVLKSSRTPPALKCDAMFVLFGIFTTFKGDLARPIDELVIPQLVASHDSDVTVRAYAGMMYGRYGYRHREVLGCLMTLLGDRDGLVRKGAALGLGRLGIATRDELILSLSDAGGLPTQRVKTQRPRDYLDELRIQQDEKLPKIRHQTSTMVNTWIHKVPKGYPEQTKKKLLKNEPI</sequence>
<feature type="compositionally biased region" description="Polar residues" evidence="4">
    <location>
        <begin position="1167"/>
        <end position="1176"/>
    </location>
</feature>
<dbReference type="InterPro" id="IPR019775">
    <property type="entry name" value="WD40_repeat_CS"/>
</dbReference>
<feature type="compositionally biased region" description="Polar residues" evidence="4">
    <location>
        <begin position="1369"/>
        <end position="1385"/>
    </location>
</feature>
<dbReference type="SUPFAM" id="SSF48371">
    <property type="entry name" value="ARM repeat"/>
    <property type="match status" value="1"/>
</dbReference>
<evidence type="ECO:0000313" key="5">
    <source>
        <dbReference type="EMBL" id="TPX33085.1"/>
    </source>
</evidence>
<dbReference type="OrthoDB" id="6262491at2759"/>